<reference evidence="2" key="1">
    <citation type="submission" date="2021-01" db="EMBL/GenBank/DDBJ databases">
        <authorList>
            <person name="Corre E."/>
            <person name="Pelletier E."/>
            <person name="Niang G."/>
            <person name="Scheremetjew M."/>
            <person name="Finn R."/>
            <person name="Kale V."/>
            <person name="Holt S."/>
            <person name="Cochrane G."/>
            <person name="Meng A."/>
            <person name="Brown T."/>
            <person name="Cohen L."/>
        </authorList>
    </citation>
    <scope>NUCLEOTIDE SEQUENCE</scope>
    <source>
        <strain evidence="2">UTEX LB 2760</strain>
    </source>
</reference>
<dbReference type="SUPFAM" id="SSF57938">
    <property type="entry name" value="DnaJ/Hsp40 cysteine-rich domain"/>
    <property type="match status" value="1"/>
</dbReference>
<dbReference type="InterPro" id="IPR057453">
    <property type="entry name" value="BSD2_CRD"/>
</dbReference>
<dbReference type="EMBL" id="HBEK01003148">
    <property type="protein sequence ID" value="CAD8391760.1"/>
    <property type="molecule type" value="Transcribed_RNA"/>
</dbReference>
<dbReference type="AlphaFoldDB" id="A0A7S0G192"/>
<evidence type="ECO:0000313" key="2">
    <source>
        <dbReference type="EMBL" id="CAD8391760.1"/>
    </source>
</evidence>
<sequence>MDSVACGFIPGISVKGLTAQRSWMGRSRWRVMKCRSEQNTSHEASWNFQIPEGYEKTMRLEGEPDCESCAGNGSIACAPCMGTGVITVEMFGKTSSCTCHLCGGKKTIPCPVCKKMIYSSVVWWKDFQKKKEEAGLSQLNLDKAVDETDV</sequence>
<dbReference type="Pfam" id="PF25436">
    <property type="entry name" value="BSD2_CRD"/>
    <property type="match status" value="1"/>
</dbReference>
<gene>
    <name evidence="2" type="ORF">RMAR0315_LOCUS1735</name>
</gene>
<dbReference type="InterPro" id="IPR036410">
    <property type="entry name" value="HSP_DnaJ_Cys-rich_dom_sf"/>
</dbReference>
<accession>A0A7S0G192</accession>
<organism evidence="2">
    <name type="scientific">Rhodosorus marinus</name>
    <dbReference type="NCBI Taxonomy" id="101924"/>
    <lineage>
        <taxon>Eukaryota</taxon>
        <taxon>Rhodophyta</taxon>
        <taxon>Stylonematophyceae</taxon>
        <taxon>Stylonematales</taxon>
        <taxon>Stylonemataceae</taxon>
        <taxon>Rhodosorus</taxon>
    </lineage>
</organism>
<proteinExistence type="predicted"/>
<name>A0A7S0G192_9RHOD</name>
<dbReference type="PANTHER" id="PTHR15852:SF54">
    <property type="entry name" value="PROTEIN SSUH2 HOMOLOG"/>
    <property type="match status" value="1"/>
</dbReference>
<evidence type="ECO:0000259" key="1">
    <source>
        <dbReference type="Pfam" id="PF25436"/>
    </source>
</evidence>
<protein>
    <recommendedName>
        <fullName evidence="1">BSD2 cysteine rich domain-containing protein</fullName>
    </recommendedName>
</protein>
<feature type="domain" description="BSD2 cysteine rich" evidence="1">
    <location>
        <begin position="66"/>
        <end position="114"/>
    </location>
</feature>
<dbReference type="PANTHER" id="PTHR15852">
    <property type="entry name" value="PLASTID TRANSCRIPTIONALLY ACTIVE PROTEIN"/>
    <property type="match status" value="1"/>
</dbReference>